<evidence type="ECO:0000256" key="3">
    <source>
        <dbReference type="ARBA" id="ARBA00023274"/>
    </source>
</evidence>
<comment type="subunit">
    <text evidence="4">Part of the 50S ribosomal subunit.</text>
</comment>
<feature type="domain" description="Large ribosomal subunit protein uL15/eL18" evidence="7">
    <location>
        <begin position="81"/>
        <end position="148"/>
    </location>
</feature>
<sequence>MLDSLKKHTSGKSKRVGRGYGSGKGGHTAGRGQKGQKSRAGYKPARKGFEGGSMPLSRRLPKLKGFTRGYFKARSNRYELSLSDLNSFKSGDTVSLETLQELNLVPAKATAAEVKILGNGSLDKKISVQDLAVSESAKKQIEDKGGSVS</sequence>
<comment type="function">
    <text evidence="4">Binds to the 23S rRNA.</text>
</comment>
<feature type="region of interest" description="Disordered" evidence="6">
    <location>
        <begin position="1"/>
        <end position="60"/>
    </location>
</feature>
<dbReference type="InterPro" id="IPR005749">
    <property type="entry name" value="Ribosomal_uL15_bac-type"/>
</dbReference>
<dbReference type="PATRIC" id="fig|1617426.3.peg.1182"/>
<organism evidence="8 9">
    <name type="scientific">candidate division WS6 bacterium OLB20</name>
    <dbReference type="NCBI Taxonomy" id="1617426"/>
    <lineage>
        <taxon>Bacteria</taxon>
        <taxon>Candidatus Dojkabacteria</taxon>
    </lineage>
</organism>
<dbReference type="PANTHER" id="PTHR12934">
    <property type="entry name" value="50S RIBOSOMAL PROTEIN L15"/>
    <property type="match status" value="1"/>
</dbReference>
<dbReference type="SUPFAM" id="SSF52080">
    <property type="entry name" value="Ribosomal proteins L15p and L18e"/>
    <property type="match status" value="1"/>
</dbReference>
<dbReference type="NCBIfam" id="TIGR01071">
    <property type="entry name" value="rplO_bact"/>
    <property type="match status" value="1"/>
</dbReference>
<dbReference type="InterPro" id="IPR036227">
    <property type="entry name" value="Ribosomal_uL15/eL18_sf"/>
</dbReference>
<keyword evidence="4" id="KW-0694">RNA-binding</keyword>
<dbReference type="GO" id="GO:0022625">
    <property type="term" value="C:cytosolic large ribosomal subunit"/>
    <property type="evidence" value="ECO:0007669"/>
    <property type="project" value="TreeGrafter"/>
</dbReference>
<dbReference type="Pfam" id="PF00828">
    <property type="entry name" value="Ribosomal_L27A"/>
    <property type="match status" value="1"/>
</dbReference>
<evidence type="ECO:0000256" key="1">
    <source>
        <dbReference type="ARBA" id="ARBA00007320"/>
    </source>
</evidence>
<comment type="caution">
    <text evidence="8">The sequence shown here is derived from an EMBL/GenBank/DDBJ whole genome shotgun (WGS) entry which is preliminary data.</text>
</comment>
<comment type="similarity">
    <text evidence="1 4 5">Belongs to the universal ribosomal protein uL15 family.</text>
</comment>
<dbReference type="Proteomes" id="UP000070457">
    <property type="component" value="Unassembled WGS sequence"/>
</dbReference>
<dbReference type="InterPro" id="IPR001196">
    <property type="entry name" value="Ribosomal_uL15_CS"/>
</dbReference>
<dbReference type="HAMAP" id="MF_01341">
    <property type="entry name" value="Ribosomal_uL15"/>
    <property type="match status" value="1"/>
</dbReference>
<evidence type="ECO:0000256" key="2">
    <source>
        <dbReference type="ARBA" id="ARBA00022980"/>
    </source>
</evidence>
<evidence type="ECO:0000313" key="9">
    <source>
        <dbReference type="Proteomes" id="UP000070457"/>
    </source>
</evidence>
<evidence type="ECO:0000256" key="6">
    <source>
        <dbReference type="SAM" id="MobiDB-lite"/>
    </source>
</evidence>
<reference evidence="8 9" key="1">
    <citation type="submission" date="2015-02" db="EMBL/GenBank/DDBJ databases">
        <title>Improved understanding of the partial-nitritation anammox process through 23 genomes representing the majority of the microbial community.</title>
        <authorList>
            <person name="Speth D.R."/>
            <person name="In T Zandt M."/>
            <person name="Guerrero Cruz S."/>
            <person name="Jetten M.S."/>
            <person name="Dutilh B.E."/>
        </authorList>
    </citation>
    <scope>NUCLEOTIDE SEQUENCE [LARGE SCALE GENOMIC DNA]</scope>
    <source>
        <strain evidence="8">OLB20</strain>
    </source>
</reference>
<accession>A0A136LX19</accession>
<dbReference type="EMBL" id="JYNZ01000004">
    <property type="protein sequence ID" value="KXK26198.1"/>
    <property type="molecule type" value="Genomic_DNA"/>
</dbReference>
<evidence type="ECO:0000256" key="4">
    <source>
        <dbReference type="HAMAP-Rule" id="MF_01341"/>
    </source>
</evidence>
<evidence type="ECO:0000256" key="5">
    <source>
        <dbReference type="RuleBase" id="RU003888"/>
    </source>
</evidence>
<keyword evidence="3 4" id="KW-0687">Ribonucleoprotein</keyword>
<dbReference type="InterPro" id="IPR021131">
    <property type="entry name" value="Ribosomal_uL15/eL18"/>
</dbReference>
<feature type="compositionally biased region" description="Gly residues" evidence="6">
    <location>
        <begin position="18"/>
        <end position="33"/>
    </location>
</feature>
<dbReference type="GO" id="GO:0003735">
    <property type="term" value="F:structural constituent of ribosome"/>
    <property type="evidence" value="ECO:0007669"/>
    <property type="project" value="InterPro"/>
</dbReference>
<name>A0A136LX19_9BACT</name>
<dbReference type="GO" id="GO:0019843">
    <property type="term" value="F:rRNA binding"/>
    <property type="evidence" value="ECO:0007669"/>
    <property type="project" value="UniProtKB-UniRule"/>
</dbReference>
<proteinExistence type="inferred from homology"/>
<dbReference type="PROSITE" id="PS00475">
    <property type="entry name" value="RIBOSOMAL_L15"/>
    <property type="match status" value="1"/>
</dbReference>
<dbReference type="Gene3D" id="3.100.10.10">
    <property type="match status" value="1"/>
</dbReference>
<keyword evidence="4" id="KW-0699">rRNA-binding</keyword>
<dbReference type="AlphaFoldDB" id="A0A136LX19"/>
<dbReference type="GO" id="GO:0006412">
    <property type="term" value="P:translation"/>
    <property type="evidence" value="ECO:0007669"/>
    <property type="project" value="UniProtKB-UniRule"/>
</dbReference>
<evidence type="ECO:0000313" key="8">
    <source>
        <dbReference type="EMBL" id="KXK26198.1"/>
    </source>
</evidence>
<protein>
    <recommendedName>
        <fullName evidence="4">Large ribosomal subunit protein uL15</fullName>
    </recommendedName>
</protein>
<keyword evidence="2 4" id="KW-0689">Ribosomal protein</keyword>
<dbReference type="STRING" id="1617426.TR69_WS6001001193"/>
<dbReference type="PANTHER" id="PTHR12934:SF11">
    <property type="entry name" value="LARGE RIBOSOMAL SUBUNIT PROTEIN UL15M"/>
    <property type="match status" value="1"/>
</dbReference>
<dbReference type="InterPro" id="IPR030878">
    <property type="entry name" value="Ribosomal_uL15"/>
</dbReference>
<feature type="compositionally biased region" description="Basic residues" evidence="6">
    <location>
        <begin position="7"/>
        <end position="17"/>
    </location>
</feature>
<evidence type="ECO:0000259" key="7">
    <source>
        <dbReference type="Pfam" id="PF00828"/>
    </source>
</evidence>
<gene>
    <name evidence="4 8" type="primary">rplO</name>
    <name evidence="8" type="ORF">TR69_WS6001001193</name>
</gene>